<dbReference type="AlphaFoldDB" id="A0A8D8MM14"/>
<proteinExistence type="predicted"/>
<reference evidence="2" key="1">
    <citation type="submission" date="2021-05" db="EMBL/GenBank/DDBJ databases">
        <authorList>
            <person name="Alioto T."/>
            <person name="Alioto T."/>
            <person name="Gomez Garrido J."/>
        </authorList>
    </citation>
    <scope>NUCLEOTIDE SEQUENCE</scope>
</reference>
<feature type="transmembrane region" description="Helical" evidence="1">
    <location>
        <begin position="35"/>
        <end position="53"/>
    </location>
</feature>
<keyword evidence="1" id="KW-1133">Transmembrane helix</keyword>
<sequence>MPIRIHNPDGCHGNSAIQVTTLSRKNFSRIQSGSIVFWCMMVFWWSMMLMRLGTAFGLTFSRKSGGCHLERVQHFISLQEHRPRIVSTNNKGSAREVGPSFPRIGNNGFSELIVEAY</sequence>
<name>A0A8D8MM14_CULPI</name>
<dbReference type="EMBL" id="HBUE01315885">
    <property type="protein sequence ID" value="CAG6585574.1"/>
    <property type="molecule type" value="Transcribed_RNA"/>
</dbReference>
<keyword evidence="1" id="KW-0472">Membrane</keyword>
<keyword evidence="1" id="KW-0812">Transmembrane</keyword>
<accession>A0A8D8MM14</accession>
<evidence type="ECO:0000256" key="1">
    <source>
        <dbReference type="SAM" id="Phobius"/>
    </source>
</evidence>
<evidence type="ECO:0000313" key="2">
    <source>
        <dbReference type="EMBL" id="CAG6533676.1"/>
    </source>
</evidence>
<protein>
    <submittedName>
        <fullName evidence="2">(northern house mosquito) hypothetical protein</fullName>
    </submittedName>
</protein>
<dbReference type="EMBL" id="HBUE01209482">
    <property type="protein sequence ID" value="CAG6533676.1"/>
    <property type="molecule type" value="Transcribed_RNA"/>
</dbReference>
<organism evidence="2">
    <name type="scientific">Culex pipiens</name>
    <name type="common">House mosquito</name>
    <dbReference type="NCBI Taxonomy" id="7175"/>
    <lineage>
        <taxon>Eukaryota</taxon>
        <taxon>Metazoa</taxon>
        <taxon>Ecdysozoa</taxon>
        <taxon>Arthropoda</taxon>
        <taxon>Hexapoda</taxon>
        <taxon>Insecta</taxon>
        <taxon>Pterygota</taxon>
        <taxon>Neoptera</taxon>
        <taxon>Endopterygota</taxon>
        <taxon>Diptera</taxon>
        <taxon>Nematocera</taxon>
        <taxon>Culicoidea</taxon>
        <taxon>Culicidae</taxon>
        <taxon>Culicinae</taxon>
        <taxon>Culicini</taxon>
        <taxon>Culex</taxon>
        <taxon>Culex</taxon>
    </lineage>
</organism>